<evidence type="ECO:0000313" key="1">
    <source>
        <dbReference type="EMBL" id="EFB22697.1"/>
    </source>
</evidence>
<dbReference type="EMBL" id="GL193170">
    <property type="protein sequence ID" value="EFB22697.1"/>
    <property type="molecule type" value="Genomic_DNA"/>
</dbReference>
<dbReference type="InterPro" id="IPR012674">
    <property type="entry name" value="Calycin"/>
</dbReference>
<dbReference type="Gene3D" id="2.40.128.20">
    <property type="match status" value="1"/>
</dbReference>
<accession>D2HQB4</accession>
<reference evidence="1" key="1">
    <citation type="journal article" date="2010" name="Nature">
        <title>The sequence and de novo assembly of the giant panda genome.</title>
        <authorList>
            <person name="Li R."/>
            <person name="Fan W."/>
            <person name="Tian G."/>
            <person name="Zhu H."/>
            <person name="He L."/>
            <person name="Cai J."/>
            <person name="Huang Q."/>
            <person name="Cai Q."/>
            <person name="Li B."/>
            <person name="Bai Y."/>
            <person name="Zhang Z."/>
            <person name="Zhang Y."/>
            <person name="Wang W."/>
            <person name="Li J."/>
            <person name="Wei F."/>
            <person name="Li H."/>
            <person name="Jian M."/>
            <person name="Li J."/>
            <person name="Zhang Z."/>
            <person name="Nielsen R."/>
            <person name="Li D."/>
            <person name="Gu W."/>
            <person name="Yang Z."/>
            <person name="Xuan Z."/>
            <person name="Ryder O.A."/>
            <person name="Leung F.C."/>
            <person name="Zhou Y."/>
            <person name="Cao J."/>
            <person name="Sun X."/>
            <person name="Fu Y."/>
            <person name="Fang X."/>
            <person name="Guo X."/>
            <person name="Wang B."/>
            <person name="Hou R."/>
            <person name="Shen F."/>
            <person name="Mu B."/>
            <person name="Ni P."/>
            <person name="Lin R."/>
            <person name="Qian W."/>
            <person name="Wang G."/>
            <person name="Yu C."/>
            <person name="Nie W."/>
            <person name="Wang J."/>
            <person name="Wu Z."/>
            <person name="Liang H."/>
            <person name="Min J."/>
            <person name="Wu Q."/>
            <person name="Cheng S."/>
            <person name="Ruan J."/>
            <person name="Wang M."/>
            <person name="Shi Z."/>
            <person name="Wen M."/>
            <person name="Liu B."/>
            <person name="Ren X."/>
            <person name="Zheng H."/>
            <person name="Dong D."/>
            <person name="Cook K."/>
            <person name="Shan G."/>
            <person name="Zhang H."/>
            <person name="Kosiol C."/>
            <person name="Xie X."/>
            <person name="Lu Z."/>
            <person name="Zheng H."/>
            <person name="Li Y."/>
            <person name="Steiner C.C."/>
            <person name="Lam T.T."/>
            <person name="Lin S."/>
            <person name="Zhang Q."/>
            <person name="Li G."/>
            <person name="Tian J."/>
            <person name="Gong T."/>
            <person name="Liu H."/>
            <person name="Zhang D."/>
            <person name="Fang L."/>
            <person name="Ye C."/>
            <person name="Zhang J."/>
            <person name="Hu W."/>
            <person name="Xu A."/>
            <person name="Ren Y."/>
            <person name="Zhang G."/>
            <person name="Bruford M.W."/>
            <person name="Li Q."/>
            <person name="Ma L."/>
            <person name="Guo Y."/>
            <person name="An N."/>
            <person name="Hu Y."/>
            <person name="Zheng Y."/>
            <person name="Shi Y."/>
            <person name="Li Z."/>
            <person name="Liu Q."/>
            <person name="Chen Y."/>
            <person name="Zhao J."/>
            <person name="Qu N."/>
            <person name="Zhao S."/>
            <person name="Tian F."/>
            <person name="Wang X."/>
            <person name="Wang H."/>
            <person name="Xu L."/>
            <person name="Liu X."/>
            <person name="Vinar T."/>
            <person name="Wang Y."/>
            <person name="Lam T.W."/>
            <person name="Yiu S.M."/>
            <person name="Liu S."/>
            <person name="Zhang H."/>
            <person name="Li D."/>
            <person name="Huang Y."/>
            <person name="Wang X."/>
            <person name="Yang G."/>
            <person name="Jiang Z."/>
            <person name="Wang J."/>
            <person name="Qin N."/>
            <person name="Li L."/>
            <person name="Li J."/>
            <person name="Bolund L."/>
            <person name="Kristiansen K."/>
            <person name="Wong G.K."/>
            <person name="Olson M."/>
            <person name="Zhang X."/>
            <person name="Li S."/>
            <person name="Yang H."/>
            <person name="Wang J."/>
            <person name="Wang J."/>
        </authorList>
    </citation>
    <scope>NUCLEOTIDE SEQUENCE [LARGE SCALE GENOMIC DNA]</scope>
</reference>
<dbReference type="InParanoid" id="D2HQB4"/>
<name>D2HQB4_AILME</name>
<sequence>VNGDRFSIAQPSDEPKLLRKDADMFLVHKIHGSLKTIEFHLHRREVQAEGARRGQAPGFTDAGHNTIFLEEVDPSRFIFCVHNSWHGKETVVVNVLGKCPP</sequence>
<proteinExistence type="predicted"/>
<gene>
    <name evidence="1" type="ORF">PANDA_014070</name>
</gene>
<feature type="non-terminal residue" evidence="1">
    <location>
        <position position="1"/>
    </location>
</feature>
<dbReference type="AlphaFoldDB" id="D2HQB4"/>
<feature type="non-terminal residue" evidence="1">
    <location>
        <position position="101"/>
    </location>
</feature>
<protein>
    <submittedName>
        <fullName evidence="1">Uncharacterized protein</fullName>
    </submittedName>
</protein>
<organism evidence="1">
    <name type="scientific">Ailuropoda melanoleuca</name>
    <name type="common">Giant panda</name>
    <dbReference type="NCBI Taxonomy" id="9646"/>
    <lineage>
        <taxon>Eukaryota</taxon>
        <taxon>Metazoa</taxon>
        <taxon>Chordata</taxon>
        <taxon>Craniata</taxon>
        <taxon>Vertebrata</taxon>
        <taxon>Euteleostomi</taxon>
        <taxon>Mammalia</taxon>
        <taxon>Eutheria</taxon>
        <taxon>Laurasiatheria</taxon>
        <taxon>Carnivora</taxon>
        <taxon>Caniformia</taxon>
        <taxon>Ursidae</taxon>
        <taxon>Ailuropoda</taxon>
    </lineage>
</organism>